<organism evidence="5">
    <name type="scientific">Dendroctonus ponderosae</name>
    <name type="common">Mountain pine beetle</name>
    <dbReference type="NCBI Taxonomy" id="77166"/>
    <lineage>
        <taxon>Eukaryota</taxon>
        <taxon>Metazoa</taxon>
        <taxon>Ecdysozoa</taxon>
        <taxon>Arthropoda</taxon>
        <taxon>Hexapoda</taxon>
        <taxon>Insecta</taxon>
        <taxon>Pterygota</taxon>
        <taxon>Neoptera</taxon>
        <taxon>Endopterygota</taxon>
        <taxon>Coleoptera</taxon>
        <taxon>Polyphaga</taxon>
        <taxon>Cucujiformia</taxon>
        <taxon>Curculionidae</taxon>
        <taxon>Scolytinae</taxon>
        <taxon>Dendroctonus</taxon>
    </lineage>
</organism>
<dbReference type="OrthoDB" id="6616165at2759"/>
<evidence type="ECO:0000259" key="3">
    <source>
        <dbReference type="PROSITE" id="PS51029"/>
    </source>
</evidence>
<reference evidence="5 7" key="1">
    <citation type="journal article" date="2013" name="Genome Biol.">
        <title>Draft genome of the mountain pine beetle, Dendroctonus ponderosae Hopkins, a major forest pest.</title>
        <authorList>
            <person name="Keeling C.I."/>
            <person name="Yuen M.M."/>
            <person name="Liao N.Y."/>
            <person name="Docking T.R."/>
            <person name="Chan S.K."/>
            <person name="Taylor G.A."/>
            <person name="Palmquist D.L."/>
            <person name="Jackman S.D."/>
            <person name="Nguyen A."/>
            <person name="Li M."/>
            <person name="Henderson H."/>
            <person name="Janes J.K."/>
            <person name="Zhao Y."/>
            <person name="Pandoh P."/>
            <person name="Moore R."/>
            <person name="Sperling F.A."/>
            <person name="Huber D.P."/>
            <person name="Birol I."/>
            <person name="Jones S.J."/>
            <person name="Bohlmann J."/>
        </authorList>
    </citation>
    <scope>NUCLEOTIDE SEQUENCE</scope>
</reference>
<dbReference type="GO" id="GO:0005634">
    <property type="term" value="C:nucleus"/>
    <property type="evidence" value="ECO:0007669"/>
    <property type="project" value="UniProtKB-SubCell"/>
</dbReference>
<dbReference type="InterPro" id="IPR004210">
    <property type="entry name" value="BESS_motif"/>
</dbReference>
<dbReference type="HOGENOM" id="CLU_067915_2_0_1"/>
<dbReference type="InterPro" id="IPR006578">
    <property type="entry name" value="MADF-dom"/>
</dbReference>
<evidence type="ECO:0008006" key="8">
    <source>
        <dbReference type="Google" id="ProtNLM"/>
    </source>
</evidence>
<keyword evidence="7" id="KW-1185">Reference proteome</keyword>
<dbReference type="EnsemblMetazoa" id="XM_019902516.1">
    <property type="protein sequence ID" value="XP_019758075.1"/>
    <property type="gene ID" value="LOC109536341"/>
</dbReference>
<name>N6U963_DENPD</name>
<dbReference type="Pfam" id="PF10545">
    <property type="entry name" value="MADF_DNA_bdg"/>
    <property type="match status" value="1"/>
</dbReference>
<feature type="non-terminal residue" evidence="5">
    <location>
        <position position="1"/>
    </location>
</feature>
<comment type="subcellular location">
    <subcellularLocation>
        <location evidence="1">Nucleus</location>
    </subcellularLocation>
</comment>
<feature type="domain" description="MADF" evidence="3">
    <location>
        <begin position="11"/>
        <end position="114"/>
    </location>
</feature>
<dbReference type="OMA" id="ANIMQEA"/>
<accession>N6U963</accession>
<feature type="region of interest" description="Disordered" evidence="2">
    <location>
        <begin position="120"/>
        <end position="141"/>
    </location>
</feature>
<dbReference type="KEGG" id="dpa:109536341"/>
<reference evidence="6" key="2">
    <citation type="submission" date="2024-08" db="UniProtKB">
        <authorList>
            <consortium name="EnsemblMetazoa"/>
        </authorList>
    </citation>
    <scope>IDENTIFICATION</scope>
</reference>
<gene>
    <name evidence="6" type="primary">109536341</name>
    <name evidence="5" type="ORF">YQE_05391</name>
</gene>
<dbReference type="GO" id="GO:0006357">
    <property type="term" value="P:regulation of transcription by RNA polymerase II"/>
    <property type="evidence" value="ECO:0007669"/>
    <property type="project" value="TreeGrafter"/>
</dbReference>
<dbReference type="EMBL" id="KB740923">
    <property type="protein sequence ID" value="ENN78240.1"/>
    <property type="molecule type" value="Genomic_DNA"/>
</dbReference>
<dbReference type="SMART" id="SM00595">
    <property type="entry name" value="MADF"/>
    <property type="match status" value="1"/>
</dbReference>
<evidence type="ECO:0000256" key="2">
    <source>
        <dbReference type="SAM" id="MobiDB-lite"/>
    </source>
</evidence>
<dbReference type="PROSITE" id="PS51029">
    <property type="entry name" value="MADF"/>
    <property type="match status" value="1"/>
</dbReference>
<proteinExistence type="predicted"/>
<evidence type="ECO:0000259" key="4">
    <source>
        <dbReference type="PROSITE" id="PS51031"/>
    </source>
</evidence>
<dbReference type="Proteomes" id="UP000019118">
    <property type="component" value="Unassembled WGS sequence"/>
</dbReference>
<dbReference type="PANTHER" id="PTHR12243">
    <property type="entry name" value="MADF DOMAIN TRANSCRIPTION FACTOR"/>
    <property type="match status" value="1"/>
</dbReference>
<evidence type="ECO:0000313" key="5">
    <source>
        <dbReference type="EMBL" id="ENN78240.1"/>
    </source>
</evidence>
<evidence type="ECO:0000313" key="6">
    <source>
        <dbReference type="EnsemblMetazoa" id="XP_019758075.1"/>
    </source>
</evidence>
<evidence type="ECO:0000256" key="1">
    <source>
        <dbReference type="PROSITE-ProRule" id="PRU00371"/>
    </source>
</evidence>
<keyword evidence="1" id="KW-0539">Nucleus</keyword>
<feature type="domain" description="BESS" evidence="4">
    <location>
        <begin position="207"/>
        <end position="246"/>
    </location>
</feature>
<protein>
    <recommendedName>
        <fullName evidence="8">BESS domain-containing protein</fullName>
    </recommendedName>
</protein>
<dbReference type="GO" id="GO:0005667">
    <property type="term" value="C:transcription regulator complex"/>
    <property type="evidence" value="ECO:0007669"/>
    <property type="project" value="TreeGrafter"/>
</dbReference>
<dbReference type="InterPro" id="IPR039353">
    <property type="entry name" value="TF_Adf1"/>
</dbReference>
<feature type="compositionally biased region" description="Basic and acidic residues" evidence="2">
    <location>
        <begin position="120"/>
        <end position="132"/>
    </location>
</feature>
<dbReference type="Pfam" id="PF02944">
    <property type="entry name" value="BESS"/>
    <property type="match status" value="1"/>
</dbReference>
<dbReference type="AlphaFoldDB" id="N6U963"/>
<dbReference type="PROSITE" id="PS51031">
    <property type="entry name" value="BESS"/>
    <property type="match status" value="1"/>
</dbReference>
<evidence type="ECO:0000313" key="7">
    <source>
        <dbReference type="Proteomes" id="UP000019118"/>
    </source>
</evidence>
<dbReference type="PANTHER" id="PTHR12243:SF69">
    <property type="entry name" value="SI:CH73-59F11.3"/>
    <property type="match status" value="1"/>
</dbReference>
<dbReference type="GO" id="GO:0003677">
    <property type="term" value="F:DNA binding"/>
    <property type="evidence" value="ECO:0007669"/>
    <property type="project" value="InterPro"/>
</dbReference>
<sequence length="251" mass="28715">MSPKPRVDQSALIEEVKKRPCLYAIRNVRGVYNEKRNAAWGEIGSTLFSDKWNALSPADKDSLVKHLQMKWKSLRDNFTRHLRVQEQRKNTKTPQPMEKYVHVDQMSFLMPVFQKGSFRDKTVSSEEGKDSNDSCAIEDSSPIEQVSPAEVEFSFGNVQPNCFTSSDPIEIKSGMSFLSESDAPIKRVAKCLEELSSLQREEKLEDPMGNKNFLLSLLPFMKKLPDHLNLEVRLQLMSVLETYTLGKNLQQ</sequence>